<evidence type="ECO:0000313" key="3">
    <source>
        <dbReference type="EMBL" id="KAG2224297.1"/>
    </source>
</evidence>
<dbReference type="EMBL" id="JAEPRB010000045">
    <property type="protein sequence ID" value="KAG2224297.1"/>
    <property type="molecule type" value="Genomic_DNA"/>
</dbReference>
<gene>
    <name evidence="3" type="ORF">INT45_012865</name>
</gene>
<reference evidence="3 4" key="1">
    <citation type="submission" date="2020-12" db="EMBL/GenBank/DDBJ databases">
        <title>Metabolic potential, ecology and presence of endohyphal bacteria is reflected in genomic diversity of Mucoromycotina.</title>
        <authorList>
            <person name="Muszewska A."/>
            <person name="Okrasinska A."/>
            <person name="Steczkiewicz K."/>
            <person name="Drgas O."/>
            <person name="Orlowska M."/>
            <person name="Perlinska-Lenart U."/>
            <person name="Aleksandrzak-Piekarczyk T."/>
            <person name="Szatraj K."/>
            <person name="Zielenkiewicz U."/>
            <person name="Pilsyk S."/>
            <person name="Malc E."/>
            <person name="Mieczkowski P."/>
            <person name="Kruszewska J.S."/>
            <person name="Biernat P."/>
            <person name="Pawlowska J."/>
        </authorList>
    </citation>
    <scope>NUCLEOTIDE SEQUENCE [LARGE SCALE GENOMIC DNA]</scope>
    <source>
        <strain evidence="3 4">CBS 142.35</strain>
    </source>
</reference>
<sequence>MDDPNLRTFDRHCYDGVCHCDWRITLQDCVEGHAMWIINIVNIVISAMSIILASALLFHRVYYKGHTIWNSGGPGTGLLRPKPVDVRAITSIVLVTDVGNGNWLARSFLYEIPWSFGLGGITLYLIGIAQTIAQSNCASGWLPDPSVIDAFGIFFLFAPLVVGESFTIAAGAMANKNVYLAETLIRTNYSIWLLWTGGVGVAVLYASLRLIRILRNHHKKFQQARNYEAVKSGIYKIQLTAFSYVVCLFSFAALLILYGVLRTSIIANTKGSIFLGAVWSLLGGATSFVVELAVLVNPGNQSRNAALRTKSSSDNKTSQSNNLSYSGRTDLGGISSYTATATGTFDSEAIERALKAKDEEWLARREMKKNNTLTENGFGKKILKTRTSSDNSSQVELTSYDHHQ</sequence>
<protein>
    <submittedName>
        <fullName evidence="3">Uncharacterized protein</fullName>
    </submittedName>
</protein>
<comment type="caution">
    <text evidence="3">The sequence shown here is derived from an EMBL/GenBank/DDBJ whole genome shotgun (WGS) entry which is preliminary data.</text>
</comment>
<dbReference type="AlphaFoldDB" id="A0A8H7S7L6"/>
<accession>A0A8H7S7L6</accession>
<dbReference type="Proteomes" id="UP000646827">
    <property type="component" value="Unassembled WGS sequence"/>
</dbReference>
<feature type="transmembrane region" description="Helical" evidence="2">
    <location>
        <begin position="241"/>
        <end position="261"/>
    </location>
</feature>
<feature type="transmembrane region" description="Helical" evidence="2">
    <location>
        <begin position="273"/>
        <end position="296"/>
    </location>
</feature>
<keyword evidence="2" id="KW-1133">Transmembrane helix</keyword>
<evidence type="ECO:0000256" key="1">
    <source>
        <dbReference type="SAM" id="MobiDB-lite"/>
    </source>
</evidence>
<proteinExistence type="predicted"/>
<keyword evidence="4" id="KW-1185">Reference proteome</keyword>
<dbReference type="OrthoDB" id="2252831at2759"/>
<feature type="compositionally biased region" description="Polar residues" evidence="1">
    <location>
        <begin position="385"/>
        <end position="397"/>
    </location>
</feature>
<feature type="transmembrane region" description="Helical" evidence="2">
    <location>
        <begin position="150"/>
        <end position="172"/>
    </location>
</feature>
<feature type="transmembrane region" description="Helical" evidence="2">
    <location>
        <begin position="192"/>
        <end position="211"/>
    </location>
</feature>
<feature type="transmembrane region" description="Helical" evidence="2">
    <location>
        <begin position="36"/>
        <end position="58"/>
    </location>
</feature>
<feature type="region of interest" description="Disordered" evidence="1">
    <location>
        <begin position="305"/>
        <end position="327"/>
    </location>
</feature>
<keyword evidence="2" id="KW-0812">Transmembrane</keyword>
<organism evidence="3 4">
    <name type="scientific">Circinella minor</name>
    <dbReference type="NCBI Taxonomy" id="1195481"/>
    <lineage>
        <taxon>Eukaryota</taxon>
        <taxon>Fungi</taxon>
        <taxon>Fungi incertae sedis</taxon>
        <taxon>Mucoromycota</taxon>
        <taxon>Mucoromycotina</taxon>
        <taxon>Mucoromycetes</taxon>
        <taxon>Mucorales</taxon>
        <taxon>Lichtheimiaceae</taxon>
        <taxon>Circinella</taxon>
    </lineage>
</organism>
<name>A0A8H7S7L6_9FUNG</name>
<keyword evidence="2" id="KW-0472">Membrane</keyword>
<evidence type="ECO:0000256" key="2">
    <source>
        <dbReference type="SAM" id="Phobius"/>
    </source>
</evidence>
<feature type="region of interest" description="Disordered" evidence="1">
    <location>
        <begin position="384"/>
        <end position="404"/>
    </location>
</feature>
<evidence type="ECO:0000313" key="4">
    <source>
        <dbReference type="Proteomes" id="UP000646827"/>
    </source>
</evidence>